<comment type="caution">
    <text evidence="1">The sequence shown here is derived from an EMBL/GenBank/DDBJ whole genome shotgun (WGS) entry which is preliminary data.</text>
</comment>
<sequence length="304" mass="32694">MWASTSTSSCAFRVQYDPNGYLPSSVSIVVLIPGLRAAVRQLRSASHTGLGAATKRDVLLTPSCMTWAGAWAQAPARFPAIHDVRIQISVTHDVGPRGDGREVGKEEPGAVGLEGVVIRPGRSSPMAVIEGSTSISDSTTRHFKHGARTRCAGILEDAERLRTSAFLSHSSFQRMHRAVQVQTVQHADSLVVQHCVLSPPTAPAPPTPVSPYNLPPYVFSPCSSTGIRIALHEFFAPHSSPLLAGHERVHPSMERNHRCANPRTSSCDIKDTARRATSAIHGVMIISVPGLQRVIASLPPLRPQ</sequence>
<evidence type="ECO:0000313" key="1">
    <source>
        <dbReference type="EMBL" id="GLB43094.1"/>
    </source>
</evidence>
<organism evidence="1 2">
    <name type="scientific">Lyophyllum shimeji</name>
    <name type="common">Hon-shimeji</name>
    <name type="synonym">Tricholoma shimeji</name>
    <dbReference type="NCBI Taxonomy" id="47721"/>
    <lineage>
        <taxon>Eukaryota</taxon>
        <taxon>Fungi</taxon>
        <taxon>Dikarya</taxon>
        <taxon>Basidiomycota</taxon>
        <taxon>Agaricomycotina</taxon>
        <taxon>Agaricomycetes</taxon>
        <taxon>Agaricomycetidae</taxon>
        <taxon>Agaricales</taxon>
        <taxon>Tricholomatineae</taxon>
        <taxon>Lyophyllaceae</taxon>
        <taxon>Lyophyllum</taxon>
    </lineage>
</organism>
<dbReference type="EMBL" id="BRPK01000012">
    <property type="protein sequence ID" value="GLB43094.1"/>
    <property type="molecule type" value="Genomic_DNA"/>
</dbReference>
<name>A0A9P3PX40_LYOSH</name>
<accession>A0A9P3PX40</accession>
<reference evidence="1" key="1">
    <citation type="submission" date="2022-07" db="EMBL/GenBank/DDBJ databases">
        <title>The genome of Lyophyllum shimeji provides insight into the initial evolution of ectomycorrhizal fungal genome.</title>
        <authorList>
            <person name="Kobayashi Y."/>
            <person name="Shibata T."/>
            <person name="Hirakawa H."/>
            <person name="Shigenobu S."/>
            <person name="Nishiyama T."/>
            <person name="Yamada A."/>
            <person name="Hasebe M."/>
            <person name="Kawaguchi M."/>
        </authorList>
    </citation>
    <scope>NUCLEOTIDE SEQUENCE</scope>
    <source>
        <strain evidence="1">AT787</strain>
    </source>
</reference>
<evidence type="ECO:0000313" key="2">
    <source>
        <dbReference type="Proteomes" id="UP001063166"/>
    </source>
</evidence>
<protein>
    <submittedName>
        <fullName evidence="1">Uncharacterized protein</fullName>
    </submittedName>
</protein>
<proteinExistence type="predicted"/>
<keyword evidence="2" id="KW-1185">Reference proteome</keyword>
<dbReference type="AlphaFoldDB" id="A0A9P3PX40"/>
<gene>
    <name evidence="1" type="ORF">LshimejAT787_1205430</name>
</gene>
<dbReference type="Proteomes" id="UP001063166">
    <property type="component" value="Unassembled WGS sequence"/>
</dbReference>